<dbReference type="Pfam" id="PF01636">
    <property type="entry name" value="APH"/>
    <property type="match status" value="1"/>
</dbReference>
<protein>
    <submittedName>
        <fullName evidence="2">Aminoglycoside phosphotransferase (APT) family kinase protein</fullName>
    </submittedName>
</protein>
<reference evidence="2 3" key="1">
    <citation type="submission" date="2023-07" db="EMBL/GenBank/DDBJ databases">
        <title>Genomic Encyclopedia of Type Strains, Phase IV (KMG-IV): sequencing the most valuable type-strain genomes for metagenomic binning, comparative biology and taxonomic classification.</title>
        <authorList>
            <person name="Goeker M."/>
        </authorList>
    </citation>
    <scope>NUCLEOTIDE SEQUENCE [LARGE SCALE GENOMIC DNA]</scope>
    <source>
        <strain evidence="2 3">DSM 17723</strain>
    </source>
</reference>
<dbReference type="RefSeq" id="WP_145582642.1">
    <property type="nucleotide sequence ID" value="NZ_CADEPK010000216.1"/>
</dbReference>
<keyword evidence="2" id="KW-0808">Transferase</keyword>
<feature type="domain" description="Aminoglycoside phosphotransferase" evidence="1">
    <location>
        <begin position="23"/>
        <end position="236"/>
    </location>
</feature>
<dbReference type="Gene3D" id="3.90.1200.10">
    <property type="match status" value="1"/>
</dbReference>
<name>A0ABT9Z138_9BACI</name>
<dbReference type="PANTHER" id="PTHR41283:SF1">
    <property type="entry name" value="AMINOGLYCOSIDE PHOSPHOTRANSFERASE DOMAIN-CONTAINING PROTEIN"/>
    <property type="match status" value="1"/>
</dbReference>
<comment type="caution">
    <text evidence="2">The sequence shown here is derived from an EMBL/GenBank/DDBJ whole genome shotgun (WGS) entry which is preliminary data.</text>
</comment>
<evidence type="ECO:0000259" key="1">
    <source>
        <dbReference type="Pfam" id="PF01636"/>
    </source>
</evidence>
<proteinExistence type="predicted"/>
<dbReference type="Proteomes" id="UP001232245">
    <property type="component" value="Unassembled WGS sequence"/>
</dbReference>
<sequence>MEKMIRESVSLLKHANHIYELIKGFSNDKKYVIDNKYLLRIFPINEETKRKIEYETINKLAAFSNYVPKVIEFNRMNHGDFSYMLLTYLPGDDGETALKALTEQEQLSAGFQAGAELLKLHNLQAPQNYPSWYSVKKRKNDKYLLEFNNLPISSRLKELLTTYITENEHIMMERPNTFQHDDFHPSNLLIHQKKFSGIIDFQRMDWGDPIHDLQKLGFFSKGVSIPFTKGIIDGYNEGQPIKQSFWKLYTFYSAVHIVSAMVWSLRISKEQYELILEYSLDVIKDHEEFNRIIPIWYEKLL</sequence>
<organism evidence="2 3">
    <name type="scientific">Metabacillus niabensis</name>
    <dbReference type="NCBI Taxonomy" id="324854"/>
    <lineage>
        <taxon>Bacteria</taxon>
        <taxon>Bacillati</taxon>
        <taxon>Bacillota</taxon>
        <taxon>Bacilli</taxon>
        <taxon>Bacillales</taxon>
        <taxon>Bacillaceae</taxon>
        <taxon>Metabacillus</taxon>
    </lineage>
</organism>
<dbReference type="InterPro" id="IPR002575">
    <property type="entry name" value="Aminoglycoside_PTrfase"/>
</dbReference>
<evidence type="ECO:0000313" key="3">
    <source>
        <dbReference type="Proteomes" id="UP001232245"/>
    </source>
</evidence>
<keyword evidence="3" id="KW-1185">Reference proteome</keyword>
<evidence type="ECO:0000313" key="2">
    <source>
        <dbReference type="EMBL" id="MDQ0225974.1"/>
    </source>
</evidence>
<gene>
    <name evidence="2" type="ORF">J2S02_002318</name>
</gene>
<keyword evidence="2" id="KW-0418">Kinase</keyword>
<accession>A0ABT9Z138</accession>
<dbReference type="SUPFAM" id="SSF56112">
    <property type="entry name" value="Protein kinase-like (PK-like)"/>
    <property type="match status" value="1"/>
</dbReference>
<dbReference type="GO" id="GO:0016301">
    <property type="term" value="F:kinase activity"/>
    <property type="evidence" value="ECO:0007669"/>
    <property type="project" value="UniProtKB-KW"/>
</dbReference>
<dbReference type="EMBL" id="JAUSTZ010000003">
    <property type="protein sequence ID" value="MDQ0225974.1"/>
    <property type="molecule type" value="Genomic_DNA"/>
</dbReference>
<dbReference type="InterPro" id="IPR011009">
    <property type="entry name" value="Kinase-like_dom_sf"/>
</dbReference>
<dbReference type="PANTHER" id="PTHR41283">
    <property type="entry name" value="AMINOGLYCOSIDE PHOSPHOTRANSFERASE"/>
    <property type="match status" value="1"/>
</dbReference>